<feature type="region of interest" description="Disordered" evidence="15">
    <location>
        <begin position="1"/>
        <end position="51"/>
    </location>
</feature>
<dbReference type="Pfam" id="PF00905">
    <property type="entry name" value="Transpeptidase"/>
    <property type="match status" value="1"/>
</dbReference>
<comment type="similarity">
    <text evidence="2">In the C-terminal section; belongs to the transpeptidase family.</text>
</comment>
<proteinExistence type="inferred from homology"/>
<keyword evidence="7" id="KW-0808">Transferase</keyword>
<accession>A0A2N3PSL4</accession>
<evidence type="ECO:0000313" key="19">
    <source>
        <dbReference type="EMBL" id="PKU23395.1"/>
    </source>
</evidence>
<keyword evidence="16" id="KW-0812">Transmembrane</keyword>
<dbReference type="UniPathway" id="UPA00219"/>
<evidence type="ECO:0000256" key="1">
    <source>
        <dbReference type="ARBA" id="ARBA00004752"/>
    </source>
</evidence>
<feature type="domain" description="Penicillin-binding protein transpeptidase" evidence="17">
    <location>
        <begin position="366"/>
        <end position="597"/>
    </location>
</feature>
<dbReference type="PANTHER" id="PTHR32282:SF33">
    <property type="entry name" value="PEPTIDOGLYCAN GLYCOSYLTRANSFERASE"/>
    <property type="match status" value="1"/>
</dbReference>
<evidence type="ECO:0000256" key="12">
    <source>
        <dbReference type="ARBA" id="ARBA00023316"/>
    </source>
</evidence>
<feature type="compositionally biased region" description="Pro residues" evidence="15">
    <location>
        <begin position="19"/>
        <end position="38"/>
    </location>
</feature>
<dbReference type="InterPro" id="IPR050396">
    <property type="entry name" value="Glycosyltr_51/Transpeptidase"/>
</dbReference>
<dbReference type="FunFam" id="1.10.3810.10:FF:000001">
    <property type="entry name" value="Penicillin-binding protein 1A"/>
    <property type="match status" value="1"/>
</dbReference>
<evidence type="ECO:0000256" key="4">
    <source>
        <dbReference type="ARBA" id="ARBA00022645"/>
    </source>
</evidence>
<keyword evidence="5" id="KW-0645">Protease</keyword>
<dbReference type="GO" id="GO:0006508">
    <property type="term" value="P:proteolysis"/>
    <property type="evidence" value="ECO:0007669"/>
    <property type="project" value="UniProtKB-KW"/>
</dbReference>
<comment type="similarity">
    <text evidence="3">In the N-terminal section; belongs to the glycosyltransferase 51 family.</text>
</comment>
<dbReference type="GO" id="GO:0008658">
    <property type="term" value="F:penicillin binding"/>
    <property type="evidence" value="ECO:0007669"/>
    <property type="project" value="InterPro"/>
</dbReference>
<dbReference type="EMBL" id="PIUM01000021">
    <property type="protein sequence ID" value="PKU23395.1"/>
    <property type="molecule type" value="Genomic_DNA"/>
</dbReference>
<organism evidence="19 20">
    <name type="scientific">Telmatospirillum siberiense</name>
    <dbReference type="NCBI Taxonomy" id="382514"/>
    <lineage>
        <taxon>Bacteria</taxon>
        <taxon>Pseudomonadati</taxon>
        <taxon>Pseudomonadota</taxon>
        <taxon>Alphaproteobacteria</taxon>
        <taxon>Rhodospirillales</taxon>
        <taxon>Rhodospirillaceae</taxon>
        <taxon>Telmatospirillum</taxon>
    </lineage>
</organism>
<evidence type="ECO:0000256" key="16">
    <source>
        <dbReference type="SAM" id="Phobius"/>
    </source>
</evidence>
<keyword evidence="16" id="KW-1133">Transmembrane helix</keyword>
<keyword evidence="6" id="KW-0328">Glycosyltransferase</keyword>
<feature type="domain" description="Glycosyl transferase family 51" evidence="18">
    <location>
        <begin position="107"/>
        <end position="281"/>
    </location>
</feature>
<keyword evidence="11" id="KW-0511">Multifunctional enzyme</keyword>
<evidence type="ECO:0000256" key="9">
    <source>
        <dbReference type="ARBA" id="ARBA00022960"/>
    </source>
</evidence>
<dbReference type="GO" id="GO:0008955">
    <property type="term" value="F:peptidoglycan glycosyltransferase activity"/>
    <property type="evidence" value="ECO:0007669"/>
    <property type="project" value="UniProtKB-EC"/>
</dbReference>
<comment type="catalytic activity">
    <reaction evidence="14">
        <text>[GlcNAc-(1-&gt;4)-Mur2Ac(oyl-L-Ala-gamma-D-Glu-L-Lys-D-Ala-D-Ala)](n)-di-trans,octa-cis-undecaprenyl diphosphate + beta-D-GlcNAc-(1-&gt;4)-Mur2Ac(oyl-L-Ala-gamma-D-Glu-L-Lys-D-Ala-D-Ala)-di-trans,octa-cis-undecaprenyl diphosphate = [GlcNAc-(1-&gt;4)-Mur2Ac(oyl-L-Ala-gamma-D-Glu-L-Lys-D-Ala-D-Ala)](n+1)-di-trans,octa-cis-undecaprenyl diphosphate + di-trans,octa-cis-undecaprenyl diphosphate + H(+)</text>
        <dbReference type="Rhea" id="RHEA:23708"/>
        <dbReference type="Rhea" id="RHEA-COMP:9602"/>
        <dbReference type="Rhea" id="RHEA-COMP:9603"/>
        <dbReference type="ChEBI" id="CHEBI:15378"/>
        <dbReference type="ChEBI" id="CHEBI:58405"/>
        <dbReference type="ChEBI" id="CHEBI:60033"/>
        <dbReference type="ChEBI" id="CHEBI:78435"/>
        <dbReference type="EC" id="2.4.99.28"/>
    </reaction>
</comment>
<evidence type="ECO:0000256" key="15">
    <source>
        <dbReference type="SAM" id="MobiDB-lite"/>
    </source>
</evidence>
<dbReference type="Gene3D" id="3.40.710.10">
    <property type="entry name" value="DD-peptidase/beta-lactamase superfamily"/>
    <property type="match status" value="1"/>
</dbReference>
<evidence type="ECO:0000256" key="6">
    <source>
        <dbReference type="ARBA" id="ARBA00022676"/>
    </source>
</evidence>
<dbReference type="InterPro" id="IPR001460">
    <property type="entry name" value="PCN-bd_Tpept"/>
</dbReference>
<dbReference type="SUPFAM" id="SSF56601">
    <property type="entry name" value="beta-lactamase/transpeptidase-like"/>
    <property type="match status" value="1"/>
</dbReference>
<evidence type="ECO:0000259" key="17">
    <source>
        <dbReference type="Pfam" id="PF00905"/>
    </source>
</evidence>
<evidence type="ECO:0000256" key="5">
    <source>
        <dbReference type="ARBA" id="ARBA00022670"/>
    </source>
</evidence>
<dbReference type="Proteomes" id="UP000233293">
    <property type="component" value="Unassembled WGS sequence"/>
</dbReference>
<gene>
    <name evidence="19" type="ORF">CWS72_17250</name>
</gene>
<protein>
    <submittedName>
        <fullName evidence="19">Carboxypeptidase</fullName>
    </submittedName>
</protein>
<dbReference type="InterPro" id="IPR036950">
    <property type="entry name" value="PBP_transglycosylase"/>
</dbReference>
<keyword evidence="12" id="KW-0961">Cell wall biogenesis/degradation</keyword>
<comment type="catalytic activity">
    <reaction evidence="13">
        <text>Preferential cleavage: (Ac)2-L-Lys-D-Ala-|-D-Ala. Also transpeptidation of peptidyl-alanyl moieties that are N-acyl substituents of D-alanine.</text>
        <dbReference type="EC" id="3.4.16.4"/>
    </reaction>
</comment>
<dbReference type="InterPro" id="IPR001264">
    <property type="entry name" value="Glyco_trans_51"/>
</dbReference>
<comment type="pathway">
    <text evidence="1">Cell wall biogenesis; peptidoglycan biosynthesis.</text>
</comment>
<evidence type="ECO:0000256" key="3">
    <source>
        <dbReference type="ARBA" id="ARBA00007739"/>
    </source>
</evidence>
<evidence type="ECO:0000256" key="14">
    <source>
        <dbReference type="ARBA" id="ARBA00049902"/>
    </source>
</evidence>
<evidence type="ECO:0000256" key="10">
    <source>
        <dbReference type="ARBA" id="ARBA00022984"/>
    </source>
</evidence>
<keyword evidence="20" id="KW-1185">Reference proteome</keyword>
<dbReference type="Gene3D" id="1.10.3810.10">
    <property type="entry name" value="Biosynthetic peptidoglycan transglycosylase-like"/>
    <property type="match status" value="1"/>
</dbReference>
<comment type="caution">
    <text evidence="19">The sequence shown here is derived from an EMBL/GenBank/DDBJ whole genome shotgun (WGS) entry which is preliminary data.</text>
</comment>
<dbReference type="Pfam" id="PF00912">
    <property type="entry name" value="Transgly"/>
    <property type="match status" value="1"/>
</dbReference>
<name>A0A2N3PSL4_9PROT</name>
<dbReference type="PANTHER" id="PTHR32282">
    <property type="entry name" value="BINDING PROTEIN TRANSPEPTIDASE, PUTATIVE-RELATED"/>
    <property type="match status" value="1"/>
</dbReference>
<keyword evidence="16" id="KW-0472">Membrane</keyword>
<dbReference type="OrthoDB" id="9766909at2"/>
<dbReference type="InterPro" id="IPR023346">
    <property type="entry name" value="Lysozyme-like_dom_sf"/>
</dbReference>
<evidence type="ECO:0000313" key="20">
    <source>
        <dbReference type="Proteomes" id="UP000233293"/>
    </source>
</evidence>
<keyword evidence="10" id="KW-0573">Peptidoglycan synthesis</keyword>
<evidence type="ECO:0000256" key="13">
    <source>
        <dbReference type="ARBA" id="ARBA00034000"/>
    </source>
</evidence>
<feature type="compositionally biased region" description="Polar residues" evidence="15">
    <location>
        <begin position="654"/>
        <end position="664"/>
    </location>
</feature>
<evidence type="ECO:0000256" key="7">
    <source>
        <dbReference type="ARBA" id="ARBA00022679"/>
    </source>
</evidence>
<dbReference type="NCBIfam" id="TIGR02074">
    <property type="entry name" value="PBP_1a_fam"/>
    <property type="match status" value="1"/>
</dbReference>
<evidence type="ECO:0000256" key="8">
    <source>
        <dbReference type="ARBA" id="ARBA00022801"/>
    </source>
</evidence>
<dbReference type="GO" id="GO:0030288">
    <property type="term" value="C:outer membrane-bounded periplasmic space"/>
    <property type="evidence" value="ECO:0007669"/>
    <property type="project" value="TreeGrafter"/>
</dbReference>
<dbReference type="GO" id="GO:0009252">
    <property type="term" value="P:peptidoglycan biosynthetic process"/>
    <property type="evidence" value="ECO:0007669"/>
    <property type="project" value="UniProtKB-UniPathway"/>
</dbReference>
<evidence type="ECO:0000256" key="11">
    <source>
        <dbReference type="ARBA" id="ARBA00023268"/>
    </source>
</evidence>
<dbReference type="AlphaFoldDB" id="A0A2N3PSL4"/>
<feature type="region of interest" description="Disordered" evidence="15">
    <location>
        <begin position="637"/>
        <end position="666"/>
    </location>
</feature>
<feature type="transmembrane region" description="Helical" evidence="16">
    <location>
        <begin position="55"/>
        <end position="83"/>
    </location>
</feature>
<keyword evidence="9" id="KW-0133">Cell shape</keyword>
<dbReference type="GO" id="GO:0008360">
    <property type="term" value="P:regulation of cell shape"/>
    <property type="evidence" value="ECO:0007669"/>
    <property type="project" value="UniProtKB-KW"/>
</dbReference>
<sequence length="680" mass="73589">MASSFFGRGPRSMKESRSEPPPPPDRGGTSKPPPPRPPRNGRGPRPPGSGGGRRLLGMLINFSLTVAIWVAIGLGGVIAYYAYDLPDLENLTATARRPSITLLSADGETIAAYGDVYGEPVNLQDLPASLPQAVMATEDRHFYSHFGLDLIGLARAMVVNLRAGHVVQGGSTITQQLAKNLFLTPERSLKRKVQELLMALWLEHKFSKDQILTLYLNRVYLGNGTWGVDAAARRYFDVPATRLNLYQSALLAGLLKAPSRYNPQNDREQSVKRTTQVLANMVAFGVISPEQASEALKNEQSSVRQVSHTGRYFADWIHDLVDQYARDDRDIVVRTTLDMGLQRRVEAELEALLAKSGSKAGVSQAAMVVMTPDGAIRALTGGRDYATSQFNRAVQGFRQPGSSFKAMLYLAAVEAGWDENDMIEDSPITTGKYQPENIVESHRYEGSITLRHALAKSSNVAAVRLIERIGPKRVVAVAKRLGITSQLHSDASLALGTGEVNLVELTSAYATFANAGNGVFPFGFTEVRDNRGNVIYHREGAGTGQIISPHALREMDDMLSAVVTEGTGKAAAIDRPIAGKTGTSQDYRDAWFIGFSADYVGGVWFGNDDGTSMHRTTGGSLPAQLWHNVMLAAHKGLPARPLPGQGGEEAPSAENESGRPSQPAETLDNIWNGLVKMLGG</sequence>
<dbReference type="InterPro" id="IPR012338">
    <property type="entry name" value="Beta-lactam/transpept-like"/>
</dbReference>
<keyword evidence="8" id="KW-0378">Hydrolase</keyword>
<dbReference type="GO" id="GO:0071555">
    <property type="term" value="P:cell wall organization"/>
    <property type="evidence" value="ECO:0007669"/>
    <property type="project" value="UniProtKB-KW"/>
</dbReference>
<evidence type="ECO:0000259" key="18">
    <source>
        <dbReference type="Pfam" id="PF00912"/>
    </source>
</evidence>
<dbReference type="GO" id="GO:0009002">
    <property type="term" value="F:serine-type D-Ala-D-Ala carboxypeptidase activity"/>
    <property type="evidence" value="ECO:0007669"/>
    <property type="project" value="UniProtKB-EC"/>
</dbReference>
<evidence type="ECO:0000256" key="2">
    <source>
        <dbReference type="ARBA" id="ARBA00007090"/>
    </source>
</evidence>
<keyword evidence="4 19" id="KW-0121">Carboxypeptidase</keyword>
<dbReference type="SUPFAM" id="SSF53955">
    <property type="entry name" value="Lysozyme-like"/>
    <property type="match status" value="1"/>
</dbReference>
<reference evidence="20" key="1">
    <citation type="submission" date="2017-12" db="EMBL/GenBank/DDBJ databases">
        <title>Draft genome sequence of Telmatospirillum siberiense 26-4b1T, an acidotolerant peatland alphaproteobacterium potentially involved in sulfur cycling.</title>
        <authorList>
            <person name="Hausmann B."/>
            <person name="Pjevac P."/>
            <person name="Schreck K."/>
            <person name="Herbold C.W."/>
            <person name="Daims H."/>
            <person name="Wagner M."/>
            <person name="Pester M."/>
            <person name="Loy A."/>
        </authorList>
    </citation>
    <scope>NUCLEOTIDE SEQUENCE [LARGE SCALE GENOMIC DNA]</scope>
    <source>
        <strain evidence="20">26-4b1</strain>
    </source>
</reference>